<dbReference type="InterPro" id="IPR001623">
    <property type="entry name" value="DnaJ_domain"/>
</dbReference>
<proteinExistence type="predicted"/>
<evidence type="ECO:0000313" key="2">
    <source>
        <dbReference type="EMBL" id="QHS88925.1"/>
    </source>
</evidence>
<dbReference type="GO" id="GO:0051087">
    <property type="term" value="F:protein-folding chaperone binding"/>
    <property type="evidence" value="ECO:0007669"/>
    <property type="project" value="TreeGrafter"/>
</dbReference>
<sequence>MDIITACNILEIETIKDLTMDQLKKKYHKMALQNHPDKNGNTPESTKKFQLIQEAYELLKQEICFFDEREERENEGENKREKDEESSTYLFLLQIFIDGLIQGTGPYHTIITSIVKNIVNGCKELSLKILEDADCNTCLFIYDFFIKYKNVLGIDDDLLERLKDTISNKGMQLFIVNPSFNDLFSCNVYKLSIEEKSYFVPLWHHELYFDEGIIVKCIPELPENIEIDEDNNIHIELRIPFTFSLLNSKFLPLNLGNHQVFVPMNELRITKVQSTTLKKQGISCINEKNMYDIETKSDIIVKIIFE</sequence>
<reference evidence="2" key="1">
    <citation type="journal article" date="2020" name="Nature">
        <title>Giant virus diversity and host interactions through global metagenomics.</title>
        <authorList>
            <person name="Schulz F."/>
            <person name="Roux S."/>
            <person name="Paez-Espino D."/>
            <person name="Jungbluth S."/>
            <person name="Walsh D.A."/>
            <person name="Denef V.J."/>
            <person name="McMahon K.D."/>
            <person name="Konstantinidis K.T."/>
            <person name="Eloe-Fadrosh E.A."/>
            <person name="Kyrpides N.C."/>
            <person name="Woyke T."/>
        </authorList>
    </citation>
    <scope>NUCLEOTIDE SEQUENCE</scope>
    <source>
        <strain evidence="2">GVMAG-M-3300010158-59</strain>
    </source>
</reference>
<dbReference type="SUPFAM" id="SSF46565">
    <property type="entry name" value="Chaperone J-domain"/>
    <property type="match status" value="1"/>
</dbReference>
<protein>
    <recommendedName>
        <fullName evidence="1">J domain-containing protein</fullName>
    </recommendedName>
</protein>
<dbReference type="PANTHER" id="PTHR43948">
    <property type="entry name" value="DNAJ HOMOLOG SUBFAMILY B"/>
    <property type="match status" value="1"/>
</dbReference>
<dbReference type="InterPro" id="IPR036869">
    <property type="entry name" value="J_dom_sf"/>
</dbReference>
<dbReference type="PRINTS" id="PR00625">
    <property type="entry name" value="JDOMAIN"/>
</dbReference>
<dbReference type="Gene3D" id="1.10.287.110">
    <property type="entry name" value="DnaJ domain"/>
    <property type="match status" value="1"/>
</dbReference>
<dbReference type="GO" id="GO:0051082">
    <property type="term" value="F:unfolded protein binding"/>
    <property type="evidence" value="ECO:0007669"/>
    <property type="project" value="TreeGrafter"/>
</dbReference>
<accession>A0A6C0B9K8</accession>
<feature type="domain" description="J" evidence="1">
    <location>
        <begin position="5"/>
        <end position="76"/>
    </location>
</feature>
<dbReference type="SMART" id="SM00271">
    <property type="entry name" value="DnaJ"/>
    <property type="match status" value="1"/>
</dbReference>
<dbReference type="PROSITE" id="PS50076">
    <property type="entry name" value="DNAJ_2"/>
    <property type="match status" value="1"/>
</dbReference>
<dbReference type="EMBL" id="MN739103">
    <property type="protein sequence ID" value="QHS88925.1"/>
    <property type="molecule type" value="Genomic_DNA"/>
</dbReference>
<dbReference type="Pfam" id="PF00226">
    <property type="entry name" value="DnaJ"/>
    <property type="match status" value="1"/>
</dbReference>
<dbReference type="GO" id="GO:0044183">
    <property type="term" value="F:protein folding chaperone"/>
    <property type="evidence" value="ECO:0007669"/>
    <property type="project" value="TreeGrafter"/>
</dbReference>
<name>A0A6C0B9K8_9ZZZZ</name>
<dbReference type="CDD" id="cd06257">
    <property type="entry name" value="DnaJ"/>
    <property type="match status" value="1"/>
</dbReference>
<dbReference type="PANTHER" id="PTHR43948:SF10">
    <property type="entry name" value="MRJ, ISOFORM E"/>
    <property type="match status" value="1"/>
</dbReference>
<dbReference type="GO" id="GO:0005737">
    <property type="term" value="C:cytoplasm"/>
    <property type="evidence" value="ECO:0007669"/>
    <property type="project" value="TreeGrafter"/>
</dbReference>
<dbReference type="AlphaFoldDB" id="A0A6C0B9K8"/>
<evidence type="ECO:0000259" key="1">
    <source>
        <dbReference type="PROSITE" id="PS50076"/>
    </source>
</evidence>
<organism evidence="2">
    <name type="scientific">viral metagenome</name>
    <dbReference type="NCBI Taxonomy" id="1070528"/>
    <lineage>
        <taxon>unclassified sequences</taxon>
        <taxon>metagenomes</taxon>
        <taxon>organismal metagenomes</taxon>
    </lineage>
</organism>